<dbReference type="AlphaFoldDB" id="A0A6C0EAB2"/>
<dbReference type="InterPro" id="IPR025197">
    <property type="entry name" value="DUF4116"/>
</dbReference>
<organism evidence="2">
    <name type="scientific">viral metagenome</name>
    <dbReference type="NCBI Taxonomy" id="1070528"/>
    <lineage>
        <taxon>unclassified sequences</taxon>
        <taxon>metagenomes</taxon>
        <taxon>organismal metagenomes</taxon>
    </lineage>
</organism>
<evidence type="ECO:0000259" key="1">
    <source>
        <dbReference type="Pfam" id="PF13475"/>
    </source>
</evidence>
<protein>
    <recommendedName>
        <fullName evidence="1">DUF4116 domain-containing protein</fullName>
    </recommendedName>
</protein>
<dbReference type="EMBL" id="MN739777">
    <property type="protein sequence ID" value="QHT26024.1"/>
    <property type="molecule type" value="Genomic_DNA"/>
</dbReference>
<reference evidence="2" key="1">
    <citation type="journal article" date="2020" name="Nature">
        <title>Giant virus diversity and host interactions through global metagenomics.</title>
        <authorList>
            <person name="Schulz F."/>
            <person name="Roux S."/>
            <person name="Paez-Espino D."/>
            <person name="Jungbluth S."/>
            <person name="Walsh D.A."/>
            <person name="Denef V.J."/>
            <person name="McMahon K.D."/>
            <person name="Konstantinidis K.T."/>
            <person name="Eloe-Fadrosh E.A."/>
            <person name="Kyrpides N.C."/>
            <person name="Woyke T."/>
        </authorList>
    </citation>
    <scope>NUCLEOTIDE SEQUENCE</scope>
    <source>
        <strain evidence="2">GVMAG-M-3300023179-27</strain>
    </source>
</reference>
<evidence type="ECO:0000313" key="2">
    <source>
        <dbReference type="EMBL" id="QHT26024.1"/>
    </source>
</evidence>
<dbReference type="Pfam" id="PF13475">
    <property type="entry name" value="DUF4116"/>
    <property type="match status" value="1"/>
</dbReference>
<name>A0A6C0EAB2_9ZZZZ</name>
<proteinExistence type="predicted"/>
<feature type="domain" description="DUF4116" evidence="1">
    <location>
        <begin position="243"/>
        <end position="285"/>
    </location>
</feature>
<sequence>MNALPKYVKYAIPGFVGSAVYGMYEKHVEDVIKYMPINIKESWVVNDKRVERAILERGLFECLPEHRQKDWQVRVQAVKANNENIKKIRENVKKESEQIHNDMLILRGIRLDKYLGTKQIVKFNGYDSENFDADDIDMFIDYFKGDMYKLMEANYLHYNHEAKIMHKKTLMKIYKRNPEAIKILHLEDDFDALKLIASQNGLLIKYMTSLYKLTKEQRDEIIITAIKQNPHSIQYIRQYCTNELYLMAVEKDGLALQHVPADKQTLNIVMTAIKQNAFAIQYVNKITSMILEQALKNNPDCISTLKKRIDYGGLYWFTKYDNIVIDRNIINNIIKKNGLLIEYIDNPTYNLMIDAVKQNPNALLKINRKYIEKLYTHEIHQLYRIHLETGGKLKALLEQMSDRTIDDDLLHHAIDNDPLCLADIPAQTEELINRAVKLNPYAAKYAKIKTKHVEEALKKIGCHTDEC</sequence>
<accession>A0A6C0EAB2</accession>